<keyword evidence="2" id="KW-1133">Transmembrane helix</keyword>
<feature type="compositionally biased region" description="Polar residues" evidence="1">
    <location>
        <begin position="437"/>
        <end position="455"/>
    </location>
</feature>
<feature type="region of interest" description="Disordered" evidence="1">
    <location>
        <begin position="426"/>
        <end position="455"/>
    </location>
</feature>
<feature type="region of interest" description="Disordered" evidence="1">
    <location>
        <begin position="488"/>
        <end position="515"/>
    </location>
</feature>
<reference evidence="3 4" key="1">
    <citation type="submission" date="2023-09" db="EMBL/GenBank/DDBJ databases">
        <title>Pangenome analysis of Batrachochytrium dendrobatidis and related Chytrids.</title>
        <authorList>
            <person name="Yacoub M.N."/>
            <person name="Stajich J.E."/>
            <person name="James T.Y."/>
        </authorList>
    </citation>
    <scope>NUCLEOTIDE SEQUENCE [LARGE SCALE GENOMIC DNA]</scope>
    <source>
        <strain evidence="3 4">JEL0888</strain>
    </source>
</reference>
<evidence type="ECO:0000256" key="1">
    <source>
        <dbReference type="SAM" id="MobiDB-lite"/>
    </source>
</evidence>
<gene>
    <name evidence="3" type="ORF">HK105_207667</name>
</gene>
<evidence type="ECO:0000256" key="2">
    <source>
        <dbReference type="SAM" id="Phobius"/>
    </source>
</evidence>
<keyword evidence="4" id="KW-1185">Reference proteome</keyword>
<feature type="compositionally biased region" description="Polar residues" evidence="1">
    <location>
        <begin position="558"/>
        <end position="585"/>
    </location>
</feature>
<organism evidence="3 4">
    <name type="scientific">Polyrhizophydium stewartii</name>
    <dbReference type="NCBI Taxonomy" id="2732419"/>
    <lineage>
        <taxon>Eukaryota</taxon>
        <taxon>Fungi</taxon>
        <taxon>Fungi incertae sedis</taxon>
        <taxon>Chytridiomycota</taxon>
        <taxon>Chytridiomycota incertae sedis</taxon>
        <taxon>Chytridiomycetes</taxon>
        <taxon>Rhizophydiales</taxon>
        <taxon>Rhizophydiales incertae sedis</taxon>
        <taxon>Polyrhizophydium</taxon>
    </lineage>
</organism>
<name>A0ABR4N0C0_9FUNG</name>
<feature type="transmembrane region" description="Helical" evidence="2">
    <location>
        <begin position="166"/>
        <end position="188"/>
    </location>
</feature>
<dbReference type="Proteomes" id="UP001527925">
    <property type="component" value="Unassembled WGS sequence"/>
</dbReference>
<feature type="compositionally biased region" description="Polar residues" evidence="1">
    <location>
        <begin position="490"/>
        <end position="515"/>
    </location>
</feature>
<comment type="caution">
    <text evidence="3">The sequence shown here is derived from an EMBL/GenBank/DDBJ whole genome shotgun (WGS) entry which is preliminary data.</text>
</comment>
<dbReference type="EMBL" id="JADGIZ020000056">
    <property type="protein sequence ID" value="KAL2912886.1"/>
    <property type="molecule type" value="Genomic_DNA"/>
</dbReference>
<accession>A0ABR4N0C0</accession>
<proteinExistence type="predicted"/>
<evidence type="ECO:0000313" key="4">
    <source>
        <dbReference type="Proteomes" id="UP001527925"/>
    </source>
</evidence>
<keyword evidence="2" id="KW-0472">Membrane</keyword>
<feature type="compositionally biased region" description="Low complexity" evidence="1">
    <location>
        <begin position="620"/>
        <end position="634"/>
    </location>
</feature>
<feature type="region of interest" description="Disordered" evidence="1">
    <location>
        <begin position="544"/>
        <end position="634"/>
    </location>
</feature>
<evidence type="ECO:0000313" key="3">
    <source>
        <dbReference type="EMBL" id="KAL2912886.1"/>
    </source>
</evidence>
<protein>
    <submittedName>
        <fullName evidence="3">Uncharacterized protein</fullName>
    </submittedName>
</protein>
<keyword evidence="2" id="KW-0812">Transmembrane</keyword>
<sequence length="634" mass="65620">MASASACCFSSAVVATDATAAQFSLNVTVAAPDLAARTPGTAVALYFPMTYLLPQETSSSVGSIFCDTPQYSAANASIVCYVGDAAVFAGVFDIVTRDVAGGPSAVAVTPPGSASAATLCTASPTCGASAAATTTARASSSVLSAATAAPTASADPGRASSLTTAALVFIIIGALLIVVAIVICLCWWRLKTKRDEAAALNLPFRFGVLQPVPNSPAERRASEMARIAEQSAAIERRLAAQYGLTQEMAMAGDRRISTGSLRAALASRRPSGTASHLLNGSTGTLPRVAGSDASVSQTSTLAQEGYPLPNGPYATPSAVPTLPSVASGNVLSRISWSYDEAAQAVRSRVFVLAGDRTGTSRVGLAAVVEPPIAPVAATPSAAHSVRGSMLSSKSGDSGRSLHSKIDAPHVSTARIRESRLLPDNPDIEAVQLPTPDQPTVTDESAPLSVTSLGPSTIVRSDHTASLPRHGEEPAPTRVTLLVQDSHRHSSTSAIGQSPAETITRRPMSTETNNESAWSFVKSDARGRSGASVHVTASVISGLSSGSFTSEPPQMAHGHSTTSWRSAPQTVGSNRSTTSQPISINDQGEFEAPGILARMRMMHQDSDFPAEFAEPQEPEPLEAQKQQPQQQQQQQ</sequence>